<evidence type="ECO:0000313" key="1">
    <source>
        <dbReference type="EMBL" id="MDY5168381.1"/>
    </source>
</evidence>
<dbReference type="GeneID" id="94440829"/>
<dbReference type="OrthoDB" id="1645009at2"/>
<reference evidence="1" key="2">
    <citation type="submission" date="2022-03" db="EMBL/GenBank/DDBJ databases">
        <title>First case of bacteraemia caused by Dielma fastidiosa in a patient hospitalised with diverticulitis.</title>
        <authorList>
            <person name="Forman-Ankjaer B."/>
            <person name="Hvid-Jensen F."/>
            <person name="Kobel C.M."/>
            <person name="Greve T."/>
        </authorList>
    </citation>
    <scope>NUCLEOTIDE SEQUENCE</scope>
    <source>
        <strain evidence="1">AUH_DF_2021</strain>
    </source>
</reference>
<dbReference type="Proteomes" id="UP001276902">
    <property type="component" value="Unassembled WGS sequence"/>
</dbReference>
<accession>A0A318KFV8</accession>
<dbReference type="Proteomes" id="UP000247612">
    <property type="component" value="Unassembled WGS sequence"/>
</dbReference>
<reference evidence="2 3" key="1">
    <citation type="submission" date="2018-05" db="EMBL/GenBank/DDBJ databases">
        <title>Genomic Encyclopedia of Type Strains, Phase IV (KMG-IV): sequencing the most valuable type-strain genomes for metagenomic binning, comparative biology and taxonomic classification.</title>
        <authorList>
            <person name="Goeker M."/>
        </authorList>
    </citation>
    <scope>NUCLEOTIDE SEQUENCE [LARGE SCALE GENOMIC DNA]</scope>
    <source>
        <strain evidence="2 3">JC118</strain>
    </source>
</reference>
<organism evidence="2 3">
    <name type="scientific">Dielma fastidiosa</name>
    <dbReference type="NCBI Taxonomy" id="1034346"/>
    <lineage>
        <taxon>Bacteria</taxon>
        <taxon>Bacillati</taxon>
        <taxon>Bacillota</taxon>
        <taxon>Erysipelotrichia</taxon>
        <taxon>Erysipelotrichales</taxon>
        <taxon>Erysipelotrichaceae</taxon>
        <taxon>Dielma</taxon>
    </lineage>
</organism>
<comment type="caution">
    <text evidence="2">The sequence shown here is derived from an EMBL/GenBank/DDBJ whole genome shotgun (WGS) entry which is preliminary data.</text>
</comment>
<dbReference type="RefSeq" id="WP_022938091.1">
    <property type="nucleotide sequence ID" value="NZ_BAABZA010000007.1"/>
</dbReference>
<evidence type="ECO:0000313" key="3">
    <source>
        <dbReference type="Proteomes" id="UP000247612"/>
    </source>
</evidence>
<protein>
    <submittedName>
        <fullName evidence="2">Uncharacterized protein</fullName>
    </submittedName>
</protein>
<dbReference type="EMBL" id="QJKH01000014">
    <property type="protein sequence ID" value="PXX76148.1"/>
    <property type="molecule type" value="Genomic_DNA"/>
</dbReference>
<keyword evidence="3" id="KW-1185">Reference proteome</keyword>
<name>A0A318KFV8_9FIRM</name>
<dbReference type="EMBL" id="JALDAW010000013">
    <property type="protein sequence ID" value="MDY5168381.1"/>
    <property type="molecule type" value="Genomic_DNA"/>
</dbReference>
<dbReference type="STRING" id="1034346.GCA_000313565_01787"/>
<evidence type="ECO:0000313" key="2">
    <source>
        <dbReference type="EMBL" id="PXX76148.1"/>
    </source>
</evidence>
<gene>
    <name evidence="2" type="ORF">DES51_1142</name>
    <name evidence="1" type="ORF">MQE39_09665</name>
</gene>
<dbReference type="AlphaFoldDB" id="A0A318KFV8"/>
<sequence length="78" mass="8613">MIENGQRVYYLINGVLFSGRIMDLECVGNKQTFSIDSYGGCEGQFVIDIDQLHQRVFLSIQEAEAAAAQGEQGFMASC</sequence>
<proteinExistence type="predicted"/>